<dbReference type="AlphaFoldDB" id="A0A2T4UMH3"/>
<sequence>MIGMTVDVEIVVLLVLAAAVAGVAAGVHRRRTQTAEALGRAPRRILFPFVGTTLSERALEAALRLAHGEGAVLVPVYLAELPRHLALDAPIERRAETAVALLEAVEIRGSRAGVPVDGRIVRGRTVRHACRLLFEDERFDRMLVAAATAGQDDGLDADDVAWLLRCAPGEVLVVRPGDAPAPDRPADGRAAVPANRRSTASALVPRGV</sequence>
<dbReference type="Gene3D" id="3.40.50.12370">
    <property type="match status" value="1"/>
</dbReference>
<evidence type="ECO:0000256" key="1">
    <source>
        <dbReference type="SAM" id="MobiDB-lite"/>
    </source>
</evidence>
<name>A0A2T4UMH3_9ACTN</name>
<accession>A0A2T4UMH3</accession>
<evidence type="ECO:0000313" key="3">
    <source>
        <dbReference type="EMBL" id="PTL60432.1"/>
    </source>
</evidence>
<feature type="region of interest" description="Disordered" evidence="1">
    <location>
        <begin position="176"/>
        <end position="208"/>
    </location>
</feature>
<dbReference type="Proteomes" id="UP000240739">
    <property type="component" value="Unassembled WGS sequence"/>
</dbReference>
<reference evidence="3 4" key="1">
    <citation type="submission" date="2018-03" db="EMBL/GenBank/DDBJ databases">
        <title>Aquarubrobacter algicola gen. nov., sp. nov., a novel actinobacterium isolated from shallow eutrophic lake during the end of cyanobacterial harmful algal blooms.</title>
        <authorList>
            <person name="Chun S.J."/>
        </authorList>
    </citation>
    <scope>NUCLEOTIDE SEQUENCE [LARGE SCALE GENOMIC DNA]</scope>
    <source>
        <strain evidence="3 4">Seoho-28</strain>
    </source>
</reference>
<dbReference type="EMBL" id="PYYB01000001">
    <property type="protein sequence ID" value="PTL60432.1"/>
    <property type="molecule type" value="Genomic_DNA"/>
</dbReference>
<comment type="caution">
    <text evidence="3">The sequence shown here is derived from an EMBL/GenBank/DDBJ whole genome shotgun (WGS) entry which is preliminary data.</text>
</comment>
<gene>
    <name evidence="3" type="ORF">C7Y72_12665</name>
</gene>
<dbReference type="SUPFAM" id="SSF52402">
    <property type="entry name" value="Adenine nucleotide alpha hydrolases-like"/>
    <property type="match status" value="1"/>
</dbReference>
<protein>
    <recommendedName>
        <fullName evidence="2">UspA domain-containing protein</fullName>
    </recommendedName>
</protein>
<dbReference type="Pfam" id="PF00582">
    <property type="entry name" value="Usp"/>
    <property type="match status" value="1"/>
</dbReference>
<dbReference type="InterPro" id="IPR006016">
    <property type="entry name" value="UspA"/>
</dbReference>
<keyword evidence="4" id="KW-1185">Reference proteome</keyword>
<evidence type="ECO:0000259" key="2">
    <source>
        <dbReference type="Pfam" id="PF00582"/>
    </source>
</evidence>
<evidence type="ECO:0000313" key="4">
    <source>
        <dbReference type="Proteomes" id="UP000240739"/>
    </source>
</evidence>
<feature type="domain" description="UspA" evidence="2">
    <location>
        <begin position="43"/>
        <end position="140"/>
    </location>
</feature>
<organism evidence="3 4">
    <name type="scientific">Paraconexibacter algicola</name>
    <dbReference type="NCBI Taxonomy" id="2133960"/>
    <lineage>
        <taxon>Bacteria</taxon>
        <taxon>Bacillati</taxon>
        <taxon>Actinomycetota</taxon>
        <taxon>Thermoleophilia</taxon>
        <taxon>Solirubrobacterales</taxon>
        <taxon>Paraconexibacteraceae</taxon>
        <taxon>Paraconexibacter</taxon>
    </lineage>
</organism>
<proteinExistence type="predicted"/>